<evidence type="ECO:0000313" key="15">
    <source>
        <dbReference type="Proteomes" id="UP000019335"/>
    </source>
</evidence>
<dbReference type="InterPro" id="IPR003593">
    <property type="entry name" value="AAA+_ATPase"/>
</dbReference>
<dbReference type="FunFam" id="3.40.50.300:FF:000630">
    <property type="entry name" value="ATP-binding cassette (ABC) transporter, putative"/>
    <property type="match status" value="1"/>
</dbReference>
<dbReference type="CDD" id="cd03244">
    <property type="entry name" value="ABCC_MRP_domain2"/>
    <property type="match status" value="1"/>
</dbReference>
<dbReference type="InterPro" id="IPR011527">
    <property type="entry name" value="ABC1_TM_dom"/>
</dbReference>
<dbReference type="CDD" id="cd18579">
    <property type="entry name" value="ABC_6TM_ABCC_D1"/>
    <property type="match status" value="1"/>
</dbReference>
<feature type="transmembrane region" description="Helical" evidence="11">
    <location>
        <begin position="1231"/>
        <end position="1249"/>
    </location>
</feature>
<keyword evidence="7 11" id="KW-1133">Transmembrane helix</keyword>
<evidence type="ECO:0000256" key="2">
    <source>
        <dbReference type="ARBA" id="ARBA00022448"/>
    </source>
</evidence>
<sequence length="1691" mass="184598">MKAIVDDVGILISGGLLICLCARLIAGVCGRRRPHIAQNTERRQQNESLPTKTFNYDGKNRSKECQGSLESSNALQEPLLPTPMEKCGQKTDVYLKRNKGLAWSREVFGAVLFVIYFARGCMLLRKGDADTAGARLILVAGGWLVLSQLEEMTGLGSPPAASICRRMERSRGGSPGPSNSIQTPTLPQSPAWLSLWLGYCFYFGLAVHPYVVLAQEPGGLDMAKGIACVQLGLAVLVMLLLGLEAAMATMETRRLSSGRVEGVLGPVESKSARWYSLFVELAVPPSPEQKASLFSTLLFNWINPILDLGKQKVLALEDLFELEQDDRSSYIWRAFSPHLRSLEIRHSQHMLHRRDKVACNRQEGEQVGRHSVGIGPNSSASAFSGWGLLQALLRTYPLTFTAVSFFQLVTSLCAFGVPLSLKYIVDFIGRYKSADPIPVTLYIAATVLFLCPALAALANVQQFNLVRRLVFRCRAALVGLILRQTLRVDGAASTYSSGQIINHCTVDAGNSDSIRYLVFLWAVPLETTIAIALIFWVLRCWISGAVGVALIVFSVLITVKLSERLRKAQRALMKRKDVRISLLGEGLQGIRVLKLLAWERDFLKKLEDARGHELRALRSFLLMRCLISILWSSAPVIVSALTFLLHTMVLDQPLSASQGYATLALFGLLRDPLASLNTYLNSFVKGQVSLSRLERFLFEVPLLQKYEGEFLTDENDEKKEAGVVVGKRGLLQTDAPRPSGLRPGVVILNAGGLGGTGHAFAWGESRQDGRGGLLLTGVRLHVAPGEFVCVYGPTGCGKSSLLMALLGELRAVPPATAENKASLPAHLPAAQPWKSSCGGRVSYAAQKPWLLSGTIRDNILFGYPLDNARYEAALEACALREDLEALSGGDLTEIGEKGVTLSGGQQQRLSLCRAIYCPSDVVLLDDVLSAVDANVAQHLVRHCLTGPLLQGRTRILVTHQIALTLPRADQVLVLGSDSRVIAQGNPRQTPDMLDKLGNIALAVDRDGKGKSNWAIGDTGVVGKSQEHIPAEVGAPRLTATAENSVATRPTATLITATGRGKQLIKAEQKAEGRVKWRVYLAYVQATGGFVFAIAALLTFGGVQALYYFQNKALGDWVVRLEGGSTSHRLENAYPYLYFSAANIVVMVLQALLTSGSSLLASRRIHRDMGRRVLRAPLSWFERTPLGRIQNRFSSDMDTIDVDMMNTLTNFLSRLAAILTITSVILGNMAPLALGMLPVLVISCYVGYTYQCSARELKRLDSVTRSPIYSHFSETVSGVSTLRAYGAQRRFLQESDARVDRNDRVYHHLWSANRWLAVRLQLLGAAVVGMVGVYLLLTLGSVPGQTAGLVLLFSSNFSENMNMLIRMQATLEMDVNSIERTAIEYTQNLEQEGAEIVRACRPPSTRWPEAGELTISHLRLRYPGTDTDTLRDVSFRVPPKTKVGVVGRTGAGKTSLIAALFRLVEPAEGSVLSIDGQDILKMGLEDLRGRLAIVPQESILFKGTVRSNLDPFGEFDDAKLWAALEKAQMKGRVVKSLDDRVSEGGENFSVGERALLCMGRALLRRKGVLILDEATASVDAEADAALQDMVRTELGECTVLAVAHRLKTVAYYDLVLVLHNGQVVEMGAPRDLLSRKDSAFRALAEQTGEFELLCAMAREGVAKRDSPSLPLSISESSERDGGSADGYFSPEL</sequence>
<accession>W7TR24</accession>
<dbReference type="SMART" id="SM00382">
    <property type="entry name" value="AAA"/>
    <property type="match status" value="2"/>
</dbReference>
<keyword evidence="6" id="KW-0067">ATP-binding</keyword>
<comment type="caution">
    <text evidence="14">The sequence shown here is derived from an EMBL/GenBank/DDBJ whole genome shotgun (WGS) entry which is preliminary data.</text>
</comment>
<proteinExistence type="predicted"/>
<dbReference type="SUPFAM" id="SSF52540">
    <property type="entry name" value="P-loop containing nucleoside triphosphate hydrolases"/>
    <property type="match status" value="2"/>
</dbReference>
<dbReference type="Proteomes" id="UP000019335">
    <property type="component" value="Chromosome 4"/>
</dbReference>
<feature type="region of interest" description="Disordered" evidence="10">
    <location>
        <begin position="39"/>
        <end position="61"/>
    </location>
</feature>
<dbReference type="InterPro" id="IPR050173">
    <property type="entry name" value="ABC_transporter_C-like"/>
</dbReference>
<reference evidence="14 15" key="1">
    <citation type="journal article" date="2014" name="Mol. Plant">
        <title>Chromosome Scale Genome Assembly and Transcriptome Profiling of Nannochloropsis gaditana in Nitrogen Depletion.</title>
        <authorList>
            <person name="Corteggiani Carpinelli E."/>
            <person name="Telatin A."/>
            <person name="Vitulo N."/>
            <person name="Forcato C."/>
            <person name="D'Angelo M."/>
            <person name="Schiavon R."/>
            <person name="Vezzi A."/>
            <person name="Giacometti G.M."/>
            <person name="Morosinotto T."/>
            <person name="Valle G."/>
        </authorList>
    </citation>
    <scope>NUCLEOTIDE SEQUENCE [LARGE SCALE GENOMIC DNA]</scope>
    <source>
        <strain evidence="14 15">B-31</strain>
    </source>
</reference>
<dbReference type="Pfam" id="PF00664">
    <property type="entry name" value="ABC_membrane"/>
    <property type="match status" value="2"/>
</dbReference>
<feature type="transmembrane region" description="Helical" evidence="11">
    <location>
        <begin position="398"/>
        <end position="419"/>
    </location>
</feature>
<keyword evidence="15" id="KW-1185">Reference proteome</keyword>
<evidence type="ECO:0000256" key="8">
    <source>
        <dbReference type="ARBA" id="ARBA00023136"/>
    </source>
</evidence>
<feature type="transmembrane region" description="Helical" evidence="11">
    <location>
        <begin position="516"/>
        <end position="535"/>
    </location>
</feature>
<dbReference type="GO" id="GO:0140359">
    <property type="term" value="F:ABC-type transporter activity"/>
    <property type="evidence" value="ECO:0007669"/>
    <property type="project" value="InterPro"/>
</dbReference>
<dbReference type="PROSITE" id="PS00211">
    <property type="entry name" value="ABC_TRANSPORTER_1"/>
    <property type="match status" value="2"/>
</dbReference>
<dbReference type="Gene3D" id="3.40.50.300">
    <property type="entry name" value="P-loop containing nucleotide triphosphate hydrolases"/>
    <property type="match status" value="2"/>
</dbReference>
<feature type="transmembrane region" description="Helical" evidence="11">
    <location>
        <begin position="223"/>
        <end position="243"/>
    </location>
</feature>
<keyword evidence="9" id="KW-0325">Glycoprotein</keyword>
<name>W7TR24_9STRA</name>
<feature type="domain" description="ABC transmembrane type-1" evidence="13">
    <location>
        <begin position="1093"/>
        <end position="1372"/>
    </location>
</feature>
<evidence type="ECO:0000259" key="13">
    <source>
        <dbReference type="PROSITE" id="PS50929"/>
    </source>
</evidence>
<feature type="transmembrane region" description="Helical" evidence="11">
    <location>
        <begin position="621"/>
        <end position="645"/>
    </location>
</feature>
<protein>
    <submittedName>
        <fullName evidence="14">Multidrug resistance-associated protein 1</fullName>
    </submittedName>
</protein>
<keyword evidence="5" id="KW-0547">Nucleotide-binding</keyword>
<gene>
    <name evidence="14" type="ORF">Naga_100009g72</name>
</gene>
<dbReference type="PANTHER" id="PTHR24223:SF353">
    <property type="entry name" value="ABC TRANSPORTER ATP-BINDING PROTEIN_PERMEASE VMR1-RELATED"/>
    <property type="match status" value="1"/>
</dbReference>
<feature type="domain" description="ABC transmembrane type-1" evidence="13">
    <location>
        <begin position="402"/>
        <end position="685"/>
    </location>
</feature>
<keyword evidence="4" id="KW-0677">Repeat</keyword>
<dbReference type="PANTHER" id="PTHR24223">
    <property type="entry name" value="ATP-BINDING CASSETTE SUB-FAMILY C"/>
    <property type="match status" value="1"/>
</dbReference>
<feature type="transmembrane region" description="Helical" evidence="11">
    <location>
        <begin position="1135"/>
        <end position="1161"/>
    </location>
</feature>
<dbReference type="PROSITE" id="PS50893">
    <property type="entry name" value="ABC_TRANSPORTER_2"/>
    <property type="match status" value="2"/>
</dbReference>
<feature type="transmembrane region" description="Helical" evidence="11">
    <location>
        <begin position="191"/>
        <end position="211"/>
    </location>
</feature>
<evidence type="ECO:0000259" key="12">
    <source>
        <dbReference type="PROSITE" id="PS50893"/>
    </source>
</evidence>
<evidence type="ECO:0000256" key="5">
    <source>
        <dbReference type="ARBA" id="ARBA00022741"/>
    </source>
</evidence>
<evidence type="ECO:0000256" key="4">
    <source>
        <dbReference type="ARBA" id="ARBA00022737"/>
    </source>
</evidence>
<dbReference type="InterPro" id="IPR017871">
    <property type="entry name" value="ABC_transporter-like_CS"/>
</dbReference>
<dbReference type="CDD" id="cd18604">
    <property type="entry name" value="ABC_6TM_VMR1_D2_like"/>
    <property type="match status" value="1"/>
</dbReference>
<feature type="domain" description="ABC transporter" evidence="12">
    <location>
        <begin position="748"/>
        <end position="1002"/>
    </location>
</feature>
<feature type="domain" description="ABC transporter" evidence="12">
    <location>
        <begin position="1412"/>
        <end position="1644"/>
    </location>
</feature>
<evidence type="ECO:0000256" key="7">
    <source>
        <dbReference type="ARBA" id="ARBA00022989"/>
    </source>
</evidence>
<evidence type="ECO:0000256" key="9">
    <source>
        <dbReference type="ARBA" id="ARBA00023180"/>
    </source>
</evidence>
<feature type="transmembrane region" description="Helical" evidence="11">
    <location>
        <begin position="541"/>
        <end position="559"/>
    </location>
</feature>
<dbReference type="PROSITE" id="PS50929">
    <property type="entry name" value="ABC_TM1F"/>
    <property type="match status" value="2"/>
</dbReference>
<comment type="subcellular location">
    <subcellularLocation>
        <location evidence="1">Membrane</location>
        <topology evidence="1">Multi-pass membrane protein</topology>
    </subcellularLocation>
</comment>
<dbReference type="InterPro" id="IPR036640">
    <property type="entry name" value="ABC1_TM_sf"/>
</dbReference>
<keyword evidence="8 11" id="KW-0472">Membrane</keyword>
<feature type="transmembrane region" description="Helical" evidence="11">
    <location>
        <begin position="439"/>
        <end position="460"/>
    </location>
</feature>
<dbReference type="SUPFAM" id="SSF90123">
    <property type="entry name" value="ABC transporter transmembrane region"/>
    <property type="match status" value="2"/>
</dbReference>
<evidence type="ECO:0000313" key="14">
    <source>
        <dbReference type="EMBL" id="EWM28592.1"/>
    </source>
</evidence>
<dbReference type="CDD" id="cd03250">
    <property type="entry name" value="ABCC_MRP_domain1"/>
    <property type="match status" value="1"/>
</dbReference>
<dbReference type="InterPro" id="IPR003439">
    <property type="entry name" value="ABC_transporter-like_ATP-bd"/>
</dbReference>
<evidence type="ECO:0000256" key="10">
    <source>
        <dbReference type="SAM" id="MobiDB-lite"/>
    </source>
</evidence>
<feature type="transmembrane region" description="Helical" evidence="11">
    <location>
        <begin position="1206"/>
        <end position="1225"/>
    </location>
</feature>
<feature type="region of interest" description="Disordered" evidence="10">
    <location>
        <begin position="1660"/>
        <end position="1691"/>
    </location>
</feature>
<evidence type="ECO:0000256" key="11">
    <source>
        <dbReference type="SAM" id="Phobius"/>
    </source>
</evidence>
<feature type="transmembrane region" description="Helical" evidence="11">
    <location>
        <begin position="1315"/>
        <end position="1336"/>
    </location>
</feature>
<dbReference type="GO" id="GO:0005524">
    <property type="term" value="F:ATP binding"/>
    <property type="evidence" value="ECO:0007669"/>
    <property type="project" value="UniProtKB-KW"/>
</dbReference>
<dbReference type="GO" id="GO:0016887">
    <property type="term" value="F:ATP hydrolysis activity"/>
    <property type="evidence" value="ECO:0007669"/>
    <property type="project" value="InterPro"/>
</dbReference>
<evidence type="ECO:0000256" key="3">
    <source>
        <dbReference type="ARBA" id="ARBA00022692"/>
    </source>
</evidence>
<keyword evidence="2" id="KW-0813">Transport</keyword>
<dbReference type="GO" id="GO:0016020">
    <property type="term" value="C:membrane"/>
    <property type="evidence" value="ECO:0007669"/>
    <property type="project" value="UniProtKB-SubCell"/>
</dbReference>
<dbReference type="InterPro" id="IPR044746">
    <property type="entry name" value="ABCC_6TM_D1"/>
</dbReference>
<organism evidence="14 15">
    <name type="scientific">Nannochloropsis gaditana</name>
    <dbReference type="NCBI Taxonomy" id="72520"/>
    <lineage>
        <taxon>Eukaryota</taxon>
        <taxon>Sar</taxon>
        <taxon>Stramenopiles</taxon>
        <taxon>Ochrophyta</taxon>
        <taxon>Eustigmatophyceae</taxon>
        <taxon>Eustigmatales</taxon>
        <taxon>Monodopsidaceae</taxon>
        <taxon>Nannochloropsis</taxon>
    </lineage>
</organism>
<dbReference type="Gene3D" id="1.20.1560.10">
    <property type="entry name" value="ABC transporter type 1, transmembrane domain"/>
    <property type="match status" value="2"/>
</dbReference>
<dbReference type="EMBL" id="AZIL01000279">
    <property type="protein sequence ID" value="EWM28592.1"/>
    <property type="molecule type" value="Genomic_DNA"/>
</dbReference>
<feature type="transmembrane region" description="Helical" evidence="11">
    <location>
        <begin position="1079"/>
        <end position="1108"/>
    </location>
</feature>
<dbReference type="OrthoDB" id="201048at2759"/>
<evidence type="ECO:0000256" key="6">
    <source>
        <dbReference type="ARBA" id="ARBA00022840"/>
    </source>
</evidence>
<evidence type="ECO:0000256" key="1">
    <source>
        <dbReference type="ARBA" id="ARBA00004141"/>
    </source>
</evidence>
<keyword evidence="3 11" id="KW-0812">Transmembrane</keyword>
<dbReference type="InterPro" id="IPR027417">
    <property type="entry name" value="P-loop_NTPase"/>
</dbReference>
<dbReference type="FunFam" id="1.20.1560.10:FF:000010">
    <property type="entry name" value="Multidrug resistance-associated ABC transporter"/>
    <property type="match status" value="1"/>
</dbReference>
<dbReference type="Pfam" id="PF00005">
    <property type="entry name" value="ABC_tran"/>
    <property type="match status" value="2"/>
</dbReference>